<accession>A0A5B9QTL6</accession>
<dbReference type="Pfam" id="PF07963">
    <property type="entry name" value="N_methyl"/>
    <property type="match status" value="1"/>
</dbReference>
<dbReference type="PANTHER" id="PTHR30093">
    <property type="entry name" value="GENERAL SECRETION PATHWAY PROTEIN G"/>
    <property type="match status" value="1"/>
</dbReference>
<gene>
    <name evidence="2" type="ORF">UC8_43920</name>
</gene>
<evidence type="ECO:0000313" key="2">
    <source>
        <dbReference type="EMBL" id="QEG42358.1"/>
    </source>
</evidence>
<dbReference type="InterPro" id="IPR012902">
    <property type="entry name" value="N_methyl_site"/>
</dbReference>
<dbReference type="NCBIfam" id="TIGR02532">
    <property type="entry name" value="IV_pilin_GFxxxE"/>
    <property type="match status" value="1"/>
</dbReference>
<dbReference type="RefSeq" id="WP_162275885.1">
    <property type="nucleotide sequence ID" value="NZ_CP042914.1"/>
</dbReference>
<reference evidence="2 3" key="1">
    <citation type="submission" date="2019-08" db="EMBL/GenBank/DDBJ databases">
        <title>Deep-cultivation of Planctomycetes and their phenomic and genomic characterization uncovers novel biology.</title>
        <authorList>
            <person name="Wiegand S."/>
            <person name="Jogler M."/>
            <person name="Boedeker C."/>
            <person name="Pinto D."/>
            <person name="Vollmers J."/>
            <person name="Rivas-Marin E."/>
            <person name="Kohn T."/>
            <person name="Peeters S.H."/>
            <person name="Heuer A."/>
            <person name="Rast P."/>
            <person name="Oberbeckmann S."/>
            <person name="Bunk B."/>
            <person name="Jeske O."/>
            <person name="Meyerdierks A."/>
            <person name="Storesund J.E."/>
            <person name="Kallscheuer N."/>
            <person name="Luecker S."/>
            <person name="Lage O.M."/>
            <person name="Pohl T."/>
            <person name="Merkel B.J."/>
            <person name="Hornburger P."/>
            <person name="Mueller R.-W."/>
            <person name="Bruemmer F."/>
            <person name="Labrenz M."/>
            <person name="Spormann A.M."/>
            <person name="Op den Camp H."/>
            <person name="Overmann J."/>
            <person name="Amann R."/>
            <person name="Jetten M.S.M."/>
            <person name="Mascher T."/>
            <person name="Medema M.H."/>
            <person name="Devos D.P."/>
            <person name="Kaster A.-K."/>
            <person name="Ovreas L."/>
            <person name="Rohde M."/>
            <person name="Galperin M.Y."/>
            <person name="Jogler C."/>
        </authorList>
    </citation>
    <scope>NUCLEOTIDE SEQUENCE [LARGE SCALE GENOMIC DNA]</scope>
    <source>
        <strain evidence="2 3">UC8</strain>
    </source>
</reference>
<dbReference type="EMBL" id="CP042914">
    <property type="protein sequence ID" value="QEG42358.1"/>
    <property type="molecule type" value="Genomic_DNA"/>
</dbReference>
<dbReference type="PROSITE" id="PS00409">
    <property type="entry name" value="PROKAR_NTER_METHYL"/>
    <property type="match status" value="1"/>
</dbReference>
<proteinExistence type="predicted"/>
<protein>
    <recommendedName>
        <fullName evidence="1">DUF1559 domain-containing protein</fullName>
    </recommendedName>
</protein>
<dbReference type="NCBIfam" id="TIGR04294">
    <property type="entry name" value="pre_pil_HX9DG"/>
    <property type="match status" value="1"/>
</dbReference>
<name>A0A5B9QTL6_9BACT</name>
<organism evidence="2 3">
    <name type="scientific">Roseimaritima ulvae</name>
    <dbReference type="NCBI Taxonomy" id="980254"/>
    <lineage>
        <taxon>Bacteria</taxon>
        <taxon>Pseudomonadati</taxon>
        <taxon>Planctomycetota</taxon>
        <taxon>Planctomycetia</taxon>
        <taxon>Pirellulales</taxon>
        <taxon>Pirellulaceae</taxon>
        <taxon>Roseimaritima</taxon>
    </lineage>
</organism>
<dbReference type="Gene3D" id="3.30.700.10">
    <property type="entry name" value="Glycoprotein, Type 4 Pilin"/>
    <property type="match status" value="1"/>
</dbReference>
<dbReference type="SUPFAM" id="SSF54523">
    <property type="entry name" value="Pili subunits"/>
    <property type="match status" value="1"/>
</dbReference>
<feature type="domain" description="DUF1559" evidence="1">
    <location>
        <begin position="32"/>
        <end position="262"/>
    </location>
</feature>
<dbReference type="Proteomes" id="UP000325286">
    <property type="component" value="Chromosome"/>
</dbReference>
<dbReference type="InterPro" id="IPR011453">
    <property type="entry name" value="DUF1559"/>
</dbReference>
<dbReference type="InterPro" id="IPR027558">
    <property type="entry name" value="Pre_pil_HX9DG_C"/>
</dbReference>
<dbReference type="PANTHER" id="PTHR30093:SF2">
    <property type="entry name" value="TYPE II SECRETION SYSTEM PROTEIN H"/>
    <property type="match status" value="1"/>
</dbReference>
<evidence type="ECO:0000259" key="1">
    <source>
        <dbReference type="Pfam" id="PF07596"/>
    </source>
</evidence>
<dbReference type="AlphaFoldDB" id="A0A5B9QTL6"/>
<dbReference type="Pfam" id="PF07596">
    <property type="entry name" value="SBP_bac_10"/>
    <property type="match status" value="1"/>
</dbReference>
<dbReference type="InterPro" id="IPR045584">
    <property type="entry name" value="Pilin-like"/>
</dbReference>
<evidence type="ECO:0000313" key="3">
    <source>
        <dbReference type="Proteomes" id="UP000325286"/>
    </source>
</evidence>
<keyword evidence="3" id="KW-1185">Reference proteome</keyword>
<sequence length="304" mass="32820">MRRRFQGFTLVELLVVIAIIGVLVGLLLPAVQAAREAARRMSCGNNLKQIGLAFQNYHDTYQTFPPSYVNLGGPEVRWGWGTMVLPFIEQQPLYDLIDPAKWGTNGGAAVHTPSPTNGLQTIIPSYRCPSDAGLGPNQLNPNFNAGGQKQGPSNYVVSEGVAAYNTSNHDAHNMAAITDGTSNTMLVAERDTFKQAGAVWPGRSRSTSSVGFRSVWRPNTEGVDVWNNPTCIRYVVSSEHPGGVQAVFCDGSVHFLAETIEAGEAPASQGCGNSGNLIDAFFPTNNFVYQKLYNMQDGQPVTIP</sequence>
<dbReference type="KEGG" id="rul:UC8_43920"/>